<dbReference type="EMBL" id="CM018040">
    <property type="protein sequence ID" value="KAA8535121.1"/>
    <property type="molecule type" value="Genomic_DNA"/>
</dbReference>
<dbReference type="InterPro" id="IPR032675">
    <property type="entry name" value="LRR_dom_sf"/>
</dbReference>
<dbReference type="OrthoDB" id="664407at2759"/>
<reference evidence="1 2" key="1">
    <citation type="submission" date="2019-09" db="EMBL/GenBank/DDBJ databases">
        <title>A chromosome-level genome assembly of the Chinese tupelo Nyssa sinensis.</title>
        <authorList>
            <person name="Yang X."/>
            <person name="Kang M."/>
            <person name="Yang Y."/>
            <person name="Xiong H."/>
            <person name="Wang M."/>
            <person name="Zhang Z."/>
            <person name="Wang Z."/>
            <person name="Wu H."/>
            <person name="Ma T."/>
            <person name="Liu J."/>
            <person name="Xi Z."/>
        </authorList>
    </citation>
    <scope>NUCLEOTIDE SEQUENCE [LARGE SCALE GENOMIC DNA]</scope>
    <source>
        <strain evidence="1">J267</strain>
        <tissue evidence="1">Leaf</tissue>
    </source>
</reference>
<dbReference type="Proteomes" id="UP000325577">
    <property type="component" value="Linkage Group LG17"/>
</dbReference>
<dbReference type="Gene3D" id="3.80.10.10">
    <property type="entry name" value="Ribonuclease Inhibitor"/>
    <property type="match status" value="1"/>
</dbReference>
<evidence type="ECO:0000313" key="1">
    <source>
        <dbReference type="EMBL" id="KAA8535121.1"/>
    </source>
</evidence>
<organism evidence="1 2">
    <name type="scientific">Nyssa sinensis</name>
    <dbReference type="NCBI Taxonomy" id="561372"/>
    <lineage>
        <taxon>Eukaryota</taxon>
        <taxon>Viridiplantae</taxon>
        <taxon>Streptophyta</taxon>
        <taxon>Embryophyta</taxon>
        <taxon>Tracheophyta</taxon>
        <taxon>Spermatophyta</taxon>
        <taxon>Magnoliopsida</taxon>
        <taxon>eudicotyledons</taxon>
        <taxon>Gunneridae</taxon>
        <taxon>Pentapetalae</taxon>
        <taxon>asterids</taxon>
        <taxon>Cornales</taxon>
        <taxon>Nyssaceae</taxon>
        <taxon>Nyssa</taxon>
    </lineage>
</organism>
<protein>
    <recommendedName>
        <fullName evidence="3">Leucine-rich repeat-containing N-terminal plant-type domain-containing protein</fullName>
    </recommendedName>
</protein>
<dbReference type="SUPFAM" id="SSF52058">
    <property type="entry name" value="L domain-like"/>
    <property type="match status" value="1"/>
</dbReference>
<evidence type="ECO:0008006" key="3">
    <source>
        <dbReference type="Google" id="ProtNLM"/>
    </source>
</evidence>
<gene>
    <name evidence="1" type="ORF">F0562_030124</name>
</gene>
<accession>A0A5J5B1Y7</accession>
<keyword evidence="2" id="KW-1185">Reference proteome</keyword>
<sequence>MTCDDVGHIYFPSRHYFPPLESEKDSVLEIEEHRYNLSILSVDHRPPPPPPPPPLFLSSFSLKPITTNLASLNNNRFSGAIPLCLAEVPQLAFLDLSYNNLRGPVPRFPARTFKPC</sequence>
<proteinExistence type="predicted"/>
<name>A0A5J5B1Y7_9ASTE</name>
<dbReference type="AlphaFoldDB" id="A0A5J5B1Y7"/>
<evidence type="ECO:0000313" key="2">
    <source>
        <dbReference type="Proteomes" id="UP000325577"/>
    </source>
</evidence>